<evidence type="ECO:0000256" key="1">
    <source>
        <dbReference type="ARBA" id="ARBA00022729"/>
    </source>
</evidence>
<dbReference type="RefSeq" id="WP_106723941.1">
    <property type="nucleotide sequence ID" value="NZ_PXYL01000004.1"/>
</dbReference>
<organism evidence="5 6">
    <name type="scientific">Pseudaminobacter soli</name>
    <name type="common">ex Li et al. 2025</name>
    <dbReference type="NCBI Taxonomy" id="1295366"/>
    <lineage>
        <taxon>Bacteria</taxon>
        <taxon>Pseudomonadati</taxon>
        <taxon>Pseudomonadota</taxon>
        <taxon>Alphaproteobacteria</taxon>
        <taxon>Hyphomicrobiales</taxon>
        <taxon>Phyllobacteriaceae</taxon>
        <taxon>Pseudaminobacter</taxon>
    </lineage>
</organism>
<proteinExistence type="predicted"/>
<keyword evidence="1 2" id="KW-0732">Signal</keyword>
<dbReference type="GO" id="GO:0015159">
    <property type="term" value="F:polysaccharide transmembrane transporter activity"/>
    <property type="evidence" value="ECO:0007669"/>
    <property type="project" value="InterPro"/>
</dbReference>
<gene>
    <name evidence="5" type="ORF">C7I85_10700</name>
</gene>
<dbReference type="InterPro" id="IPR019554">
    <property type="entry name" value="Soluble_ligand-bd"/>
</dbReference>
<evidence type="ECO:0000259" key="3">
    <source>
        <dbReference type="Pfam" id="PF02563"/>
    </source>
</evidence>
<dbReference type="PANTHER" id="PTHR33619">
    <property type="entry name" value="POLYSACCHARIDE EXPORT PROTEIN GFCE-RELATED"/>
    <property type="match status" value="1"/>
</dbReference>
<dbReference type="Pfam" id="PF02563">
    <property type="entry name" value="Poly_export"/>
    <property type="match status" value="1"/>
</dbReference>
<feature type="signal peptide" evidence="2">
    <location>
        <begin position="1"/>
        <end position="23"/>
    </location>
</feature>
<evidence type="ECO:0000256" key="2">
    <source>
        <dbReference type="SAM" id="SignalP"/>
    </source>
</evidence>
<dbReference type="OrthoDB" id="8410640at2"/>
<dbReference type="InterPro" id="IPR003715">
    <property type="entry name" value="Poly_export_N"/>
</dbReference>
<keyword evidence="6" id="KW-1185">Reference proteome</keyword>
<feature type="chain" id="PRO_5015161076" evidence="2">
    <location>
        <begin position="24"/>
        <end position="253"/>
    </location>
</feature>
<dbReference type="Pfam" id="PF10531">
    <property type="entry name" value="SLBB"/>
    <property type="match status" value="1"/>
</dbReference>
<dbReference type="EMBL" id="PXYL01000004">
    <property type="protein sequence ID" value="PSJ61510.1"/>
    <property type="molecule type" value="Genomic_DNA"/>
</dbReference>
<feature type="domain" description="Soluble ligand binding" evidence="4">
    <location>
        <begin position="145"/>
        <end position="190"/>
    </location>
</feature>
<evidence type="ECO:0000313" key="6">
    <source>
        <dbReference type="Proteomes" id="UP000240653"/>
    </source>
</evidence>
<name>A0A2P7SGB8_9HYPH</name>
<feature type="domain" description="Polysaccharide export protein N-terminal" evidence="3">
    <location>
        <begin position="72"/>
        <end position="139"/>
    </location>
</feature>
<sequence>MKCKLGAAAAMASCLFAIWGCSATPGTSRETPAELMALSSVAASSRDRGLKMVAELPPPLAVTSGVAQPVANSDVLDISVFQVPDLARTVQVDDRGYISLPLIGAVQASGKSVQMLQGDIETAYAANYLQSPNVSVFVKESAARRVTVDGEVRRSGVFPLPPGASLLDAVALAGGFTGVADPSKVYVFRRVGDVNYVANYKVDDIRQGSGRNPPVYGGDVVVVFASQSRVVMQSLKEALGVATSVGRLAVLVP</sequence>
<dbReference type="AlphaFoldDB" id="A0A2P7SGB8"/>
<evidence type="ECO:0000313" key="5">
    <source>
        <dbReference type="EMBL" id="PSJ61510.1"/>
    </source>
</evidence>
<dbReference type="PANTHER" id="PTHR33619:SF3">
    <property type="entry name" value="POLYSACCHARIDE EXPORT PROTEIN GFCE-RELATED"/>
    <property type="match status" value="1"/>
</dbReference>
<accession>A0A2P7SGB8</accession>
<dbReference type="Gene3D" id="3.30.1950.10">
    <property type="entry name" value="wza like domain"/>
    <property type="match status" value="1"/>
</dbReference>
<reference evidence="5 6" key="1">
    <citation type="submission" date="2018-03" db="EMBL/GenBank/DDBJ databases">
        <title>The draft genome of Mesorhizobium soli JCM 19897.</title>
        <authorList>
            <person name="Li L."/>
            <person name="Liu L."/>
            <person name="Liang L."/>
            <person name="Wang T."/>
            <person name="Zhang X."/>
        </authorList>
    </citation>
    <scope>NUCLEOTIDE SEQUENCE [LARGE SCALE GENOMIC DNA]</scope>
    <source>
        <strain evidence="5 6">JCM 19897</strain>
    </source>
</reference>
<comment type="caution">
    <text evidence="5">The sequence shown here is derived from an EMBL/GenBank/DDBJ whole genome shotgun (WGS) entry which is preliminary data.</text>
</comment>
<dbReference type="Gene3D" id="3.10.560.10">
    <property type="entry name" value="Outer membrane lipoprotein wza domain like"/>
    <property type="match status" value="1"/>
</dbReference>
<dbReference type="Proteomes" id="UP000240653">
    <property type="component" value="Unassembled WGS sequence"/>
</dbReference>
<protein>
    <submittedName>
        <fullName evidence="5">Polysaccharide biosynthesis protein GumB</fullName>
    </submittedName>
</protein>
<evidence type="ECO:0000259" key="4">
    <source>
        <dbReference type="Pfam" id="PF10531"/>
    </source>
</evidence>
<dbReference type="InterPro" id="IPR049712">
    <property type="entry name" value="Poly_export"/>
</dbReference>